<dbReference type="EMBL" id="LXQA010184247">
    <property type="protein sequence ID" value="MCI31041.1"/>
    <property type="molecule type" value="Genomic_DNA"/>
</dbReference>
<dbReference type="Proteomes" id="UP000265520">
    <property type="component" value="Unassembled WGS sequence"/>
</dbReference>
<organism evidence="1 2">
    <name type="scientific">Trifolium medium</name>
    <dbReference type="NCBI Taxonomy" id="97028"/>
    <lineage>
        <taxon>Eukaryota</taxon>
        <taxon>Viridiplantae</taxon>
        <taxon>Streptophyta</taxon>
        <taxon>Embryophyta</taxon>
        <taxon>Tracheophyta</taxon>
        <taxon>Spermatophyta</taxon>
        <taxon>Magnoliopsida</taxon>
        <taxon>eudicotyledons</taxon>
        <taxon>Gunneridae</taxon>
        <taxon>Pentapetalae</taxon>
        <taxon>rosids</taxon>
        <taxon>fabids</taxon>
        <taxon>Fabales</taxon>
        <taxon>Fabaceae</taxon>
        <taxon>Papilionoideae</taxon>
        <taxon>50 kb inversion clade</taxon>
        <taxon>NPAAA clade</taxon>
        <taxon>Hologalegina</taxon>
        <taxon>IRL clade</taxon>
        <taxon>Trifolieae</taxon>
        <taxon>Trifolium</taxon>
    </lineage>
</organism>
<evidence type="ECO:0000313" key="1">
    <source>
        <dbReference type="EMBL" id="MCI31041.1"/>
    </source>
</evidence>
<dbReference type="AlphaFoldDB" id="A0A392R385"/>
<feature type="non-terminal residue" evidence="1">
    <location>
        <position position="75"/>
    </location>
</feature>
<keyword evidence="2" id="KW-1185">Reference proteome</keyword>
<comment type="caution">
    <text evidence="1">The sequence shown here is derived from an EMBL/GenBank/DDBJ whole genome shotgun (WGS) entry which is preliminary data.</text>
</comment>
<proteinExistence type="predicted"/>
<protein>
    <submittedName>
        <fullName evidence="1">Uncharacterized protein</fullName>
    </submittedName>
</protein>
<evidence type="ECO:0000313" key="2">
    <source>
        <dbReference type="Proteomes" id="UP000265520"/>
    </source>
</evidence>
<reference evidence="1 2" key="1">
    <citation type="journal article" date="2018" name="Front. Plant Sci.">
        <title>Red Clover (Trifolium pratense) and Zigzag Clover (T. medium) - A Picture of Genomic Similarities and Differences.</title>
        <authorList>
            <person name="Dluhosova J."/>
            <person name="Istvanek J."/>
            <person name="Nedelnik J."/>
            <person name="Repkova J."/>
        </authorList>
    </citation>
    <scope>NUCLEOTIDE SEQUENCE [LARGE SCALE GENOMIC DNA]</scope>
    <source>
        <strain evidence="2">cv. 10/8</strain>
        <tissue evidence="1">Leaf</tissue>
    </source>
</reference>
<accession>A0A392R385</accession>
<sequence length="75" mass="8650">MGRIIGNCHGILLLFQSPKRTFVVNPILKCWLRVPPLSISKEQIDLENRFTIVRVPHTAEFKLFFIDILEVLGAF</sequence>
<name>A0A392R385_9FABA</name>